<feature type="transmembrane region" description="Helical" evidence="10">
    <location>
        <begin position="476"/>
        <end position="497"/>
    </location>
</feature>
<protein>
    <recommendedName>
        <fullName evidence="10">Elongation of very long chain fatty acids protein</fullName>
        <ecNumber evidence="10">2.3.1.199</ecNumber>
    </recommendedName>
    <alternativeName>
        <fullName evidence="10">Very-long-chain 3-oxoacyl-CoA synthase</fullName>
    </alternativeName>
</protein>
<keyword evidence="13" id="KW-1185">Reference proteome</keyword>
<evidence type="ECO:0000256" key="8">
    <source>
        <dbReference type="ARBA" id="ARBA00023136"/>
    </source>
</evidence>
<keyword evidence="7 10" id="KW-0443">Lipid metabolism</keyword>
<evidence type="ECO:0000256" key="4">
    <source>
        <dbReference type="ARBA" id="ARBA00022692"/>
    </source>
</evidence>
<keyword evidence="9 10" id="KW-0275">Fatty acid biosynthesis</keyword>
<gene>
    <name evidence="12" type="ORF">RR48_09932</name>
</gene>
<dbReference type="GO" id="GO:0009922">
    <property type="term" value="F:fatty acid elongase activity"/>
    <property type="evidence" value="ECO:0007669"/>
    <property type="project" value="UniProtKB-EC"/>
</dbReference>
<dbReference type="InterPro" id="IPR002076">
    <property type="entry name" value="ELO_fam"/>
</dbReference>
<feature type="transmembrane region" description="Helical" evidence="10">
    <location>
        <begin position="272"/>
        <end position="291"/>
    </location>
</feature>
<sequence>MLIFFVAIIIFYFQVLNVIISDSFQTWSLPETGVYLFFVIGAYLALVLKILPDYMKKRRPYTLKGLLIWYNAFQVIYSAYLVGLYTSYIIKHGIICTSCPQGELLRRVTQDIFPYFLAKQIDLLDTIFFVLRKKDNQVTFLHVYHHCIMVTWATLYYLHKPSDHFVGVGLMNSFVHVIMYAYYGLSAMGPRFAKFVWWKKHLTKIQLVQFILVITNLHYQQKLTPCPIPAAFHYFCVLSIGSFFILFMKFYLKSYIKRTSTVESQLPKNWTAPRSIGAAGVVIGIYLLVVLKWLPAFMMKRNPFQMKPLLLSYNIFQVVLSGYMTYIYADYVWNFGIFPFRCPQNNPDIIGAAANNIYPYFVAKHLDLLDTVFFRLRKKDNQVSFLHLYHHSVMVLWGWLYYMYLPTDHFVITGLLNNFVHVLMYSYYGITCLGPRFVKYAWWKKHLTKIQLVQFVLAVTNLYFQQKWTPCPLPLGFHYFALGTLMSFFFLFLNFYFKSYKMRKDLENKQKNKDNKSNMGNMNGIKSSKFKKY</sequence>
<dbReference type="InParanoid" id="A0A194RIW9"/>
<evidence type="ECO:0000256" key="6">
    <source>
        <dbReference type="ARBA" id="ARBA00022989"/>
    </source>
</evidence>
<feature type="transmembrane region" description="Helical" evidence="10">
    <location>
        <begin position="311"/>
        <end position="329"/>
    </location>
</feature>
<feature type="transmembrane region" description="Helical" evidence="10">
    <location>
        <begin position="385"/>
        <end position="404"/>
    </location>
</feature>
<dbReference type="Pfam" id="PF01151">
    <property type="entry name" value="ELO"/>
    <property type="match status" value="2"/>
</dbReference>
<keyword evidence="2 10" id="KW-0444">Lipid biosynthesis</keyword>
<evidence type="ECO:0000313" key="13">
    <source>
        <dbReference type="Proteomes" id="UP000053240"/>
    </source>
</evidence>
<dbReference type="AlphaFoldDB" id="A0A194RIW9"/>
<evidence type="ECO:0000313" key="12">
    <source>
        <dbReference type="EMBL" id="KPJ15886.1"/>
    </source>
</evidence>
<feature type="transmembrane region" description="Helical" evidence="10">
    <location>
        <begin position="33"/>
        <end position="51"/>
    </location>
</feature>
<evidence type="ECO:0000256" key="5">
    <source>
        <dbReference type="ARBA" id="ARBA00022832"/>
    </source>
</evidence>
<comment type="subcellular location">
    <subcellularLocation>
        <location evidence="1">Membrane</location>
        <topology evidence="1">Multi-pass membrane protein</topology>
    </subcellularLocation>
</comment>
<dbReference type="PANTHER" id="PTHR11157">
    <property type="entry name" value="FATTY ACID ACYL TRANSFERASE-RELATED"/>
    <property type="match status" value="1"/>
</dbReference>
<dbReference type="GO" id="GO:0005789">
    <property type="term" value="C:endoplasmic reticulum membrane"/>
    <property type="evidence" value="ECO:0007669"/>
    <property type="project" value="TreeGrafter"/>
</dbReference>
<dbReference type="GO" id="GO:0034625">
    <property type="term" value="P:fatty acid elongation, monounsaturated fatty acid"/>
    <property type="evidence" value="ECO:0007669"/>
    <property type="project" value="TreeGrafter"/>
</dbReference>
<reference evidence="12 13" key="1">
    <citation type="journal article" date="2015" name="Nat. Commun.">
        <title>Outbred genome sequencing and CRISPR/Cas9 gene editing in butterflies.</title>
        <authorList>
            <person name="Li X."/>
            <person name="Fan D."/>
            <person name="Zhang W."/>
            <person name="Liu G."/>
            <person name="Zhang L."/>
            <person name="Zhao L."/>
            <person name="Fang X."/>
            <person name="Chen L."/>
            <person name="Dong Y."/>
            <person name="Chen Y."/>
            <person name="Ding Y."/>
            <person name="Zhao R."/>
            <person name="Feng M."/>
            <person name="Zhu Y."/>
            <person name="Feng Y."/>
            <person name="Jiang X."/>
            <person name="Zhu D."/>
            <person name="Xiang H."/>
            <person name="Feng X."/>
            <person name="Li S."/>
            <person name="Wang J."/>
            <person name="Zhang G."/>
            <person name="Kronforst M.R."/>
            <person name="Wang W."/>
        </authorList>
    </citation>
    <scope>NUCLEOTIDE SEQUENCE [LARGE SCALE GENOMIC DNA]</scope>
    <source>
        <strain evidence="12">Ya'a_city_454_Pm</strain>
        <tissue evidence="12">Whole body</tissue>
    </source>
</reference>
<evidence type="ECO:0000256" key="11">
    <source>
        <dbReference type="SAM" id="MobiDB-lite"/>
    </source>
</evidence>
<keyword evidence="8 10" id="KW-0472">Membrane</keyword>
<keyword evidence="4 10" id="KW-0812">Transmembrane</keyword>
<feature type="transmembrane region" description="Helical" evidence="10">
    <location>
        <begin position="63"/>
        <end position="82"/>
    </location>
</feature>
<evidence type="ECO:0000256" key="1">
    <source>
        <dbReference type="ARBA" id="ARBA00004141"/>
    </source>
</evidence>
<dbReference type="EC" id="2.3.1.199" evidence="10"/>
<evidence type="ECO:0000256" key="7">
    <source>
        <dbReference type="ARBA" id="ARBA00023098"/>
    </source>
</evidence>
<dbReference type="GO" id="GO:0019367">
    <property type="term" value="P:fatty acid elongation, saturated fatty acid"/>
    <property type="evidence" value="ECO:0007669"/>
    <property type="project" value="TreeGrafter"/>
</dbReference>
<evidence type="ECO:0000256" key="2">
    <source>
        <dbReference type="ARBA" id="ARBA00022516"/>
    </source>
</evidence>
<comment type="catalytic activity">
    <reaction evidence="10">
        <text>a very-long-chain acyl-CoA + malonyl-CoA + H(+) = a very-long-chain 3-oxoacyl-CoA + CO2 + CoA</text>
        <dbReference type="Rhea" id="RHEA:32727"/>
        <dbReference type="ChEBI" id="CHEBI:15378"/>
        <dbReference type="ChEBI" id="CHEBI:16526"/>
        <dbReference type="ChEBI" id="CHEBI:57287"/>
        <dbReference type="ChEBI" id="CHEBI:57384"/>
        <dbReference type="ChEBI" id="CHEBI:90725"/>
        <dbReference type="ChEBI" id="CHEBI:90736"/>
        <dbReference type="EC" id="2.3.1.199"/>
    </reaction>
</comment>
<evidence type="ECO:0000256" key="3">
    <source>
        <dbReference type="ARBA" id="ARBA00022679"/>
    </source>
</evidence>
<organism evidence="12 13">
    <name type="scientific">Papilio machaon</name>
    <name type="common">Old World swallowtail butterfly</name>
    <dbReference type="NCBI Taxonomy" id="76193"/>
    <lineage>
        <taxon>Eukaryota</taxon>
        <taxon>Metazoa</taxon>
        <taxon>Ecdysozoa</taxon>
        <taxon>Arthropoda</taxon>
        <taxon>Hexapoda</taxon>
        <taxon>Insecta</taxon>
        <taxon>Pterygota</taxon>
        <taxon>Neoptera</taxon>
        <taxon>Endopterygota</taxon>
        <taxon>Lepidoptera</taxon>
        <taxon>Glossata</taxon>
        <taxon>Ditrysia</taxon>
        <taxon>Papilionoidea</taxon>
        <taxon>Papilionidae</taxon>
        <taxon>Papilioninae</taxon>
        <taxon>Papilio</taxon>
    </lineage>
</organism>
<proteinExistence type="inferred from homology"/>
<dbReference type="EMBL" id="KQ460323">
    <property type="protein sequence ID" value="KPJ15886.1"/>
    <property type="molecule type" value="Genomic_DNA"/>
</dbReference>
<feature type="transmembrane region" description="Helical" evidence="10">
    <location>
        <begin position="231"/>
        <end position="252"/>
    </location>
</feature>
<feature type="compositionally biased region" description="Polar residues" evidence="11">
    <location>
        <begin position="517"/>
        <end position="526"/>
    </location>
</feature>
<comment type="caution">
    <text evidence="10">Lacks conserved residue(s) required for the propagation of feature annotation.</text>
</comment>
<dbReference type="GO" id="GO:0030148">
    <property type="term" value="P:sphingolipid biosynthetic process"/>
    <property type="evidence" value="ECO:0007669"/>
    <property type="project" value="TreeGrafter"/>
</dbReference>
<dbReference type="GO" id="GO:0042761">
    <property type="term" value="P:very long-chain fatty acid biosynthetic process"/>
    <property type="evidence" value="ECO:0007669"/>
    <property type="project" value="TreeGrafter"/>
</dbReference>
<dbReference type="PROSITE" id="PS01188">
    <property type="entry name" value="ELO"/>
    <property type="match status" value="1"/>
</dbReference>
<feature type="transmembrane region" description="Helical" evidence="10">
    <location>
        <begin position="138"/>
        <end position="158"/>
    </location>
</feature>
<evidence type="ECO:0000256" key="10">
    <source>
        <dbReference type="RuleBase" id="RU361115"/>
    </source>
</evidence>
<accession>A0A194RIW9</accession>
<feature type="transmembrane region" description="Helical" evidence="10">
    <location>
        <begin position="410"/>
        <end position="434"/>
    </location>
</feature>
<keyword evidence="6 10" id="KW-1133">Transmembrane helix</keyword>
<feature type="transmembrane region" description="Helical" evidence="10">
    <location>
        <begin position="164"/>
        <end position="182"/>
    </location>
</feature>
<comment type="similarity">
    <text evidence="10">Belongs to the ELO family.</text>
</comment>
<dbReference type="Proteomes" id="UP000053240">
    <property type="component" value="Unassembled WGS sequence"/>
</dbReference>
<feature type="region of interest" description="Disordered" evidence="11">
    <location>
        <begin position="509"/>
        <end position="533"/>
    </location>
</feature>
<name>A0A194RIW9_PAPMA</name>
<dbReference type="STRING" id="76193.A0A194RIW9"/>
<dbReference type="GO" id="GO:0034626">
    <property type="term" value="P:fatty acid elongation, polyunsaturated fatty acid"/>
    <property type="evidence" value="ECO:0007669"/>
    <property type="project" value="TreeGrafter"/>
</dbReference>
<keyword evidence="5 10" id="KW-0276">Fatty acid metabolism</keyword>
<keyword evidence="3 10" id="KW-0808">Transferase</keyword>
<dbReference type="InterPro" id="IPR030457">
    <property type="entry name" value="ELO_CS"/>
</dbReference>
<evidence type="ECO:0000256" key="9">
    <source>
        <dbReference type="ARBA" id="ARBA00023160"/>
    </source>
</evidence>
<dbReference type="PANTHER" id="PTHR11157:SF103">
    <property type="entry name" value="ELONGATION OF VERY LONG CHAIN FATTY ACIDS PROTEIN"/>
    <property type="match status" value="1"/>
</dbReference>
<feature type="transmembrane region" description="Helical" evidence="10">
    <location>
        <begin position="446"/>
        <end position="464"/>
    </location>
</feature>